<feature type="binding site" evidence="3">
    <location>
        <position position="8"/>
    </location>
    <ligand>
        <name>a divalent metal cation</name>
        <dbReference type="ChEBI" id="CHEBI:60240"/>
        <label>1</label>
    </ligand>
</feature>
<dbReference type="EMBL" id="JACRSU010000003">
    <property type="protein sequence ID" value="MBC8541313.1"/>
    <property type="molecule type" value="Genomic_DNA"/>
</dbReference>
<evidence type="ECO:0000256" key="3">
    <source>
        <dbReference type="PIRSR" id="PIRSR005902-1"/>
    </source>
</evidence>
<dbReference type="NCBIfam" id="TIGR00010">
    <property type="entry name" value="YchF/TatD family DNA exonuclease"/>
    <property type="match status" value="1"/>
</dbReference>
<name>A0A926DLS2_9FIRM</name>
<evidence type="ECO:0000256" key="2">
    <source>
        <dbReference type="ARBA" id="ARBA00022801"/>
    </source>
</evidence>
<comment type="caution">
    <text evidence="4">The sequence shown here is derived from an EMBL/GenBank/DDBJ whole genome shotgun (WGS) entry which is preliminary data.</text>
</comment>
<keyword evidence="5" id="KW-1185">Reference proteome</keyword>
<dbReference type="InterPro" id="IPR001130">
    <property type="entry name" value="TatD-like"/>
</dbReference>
<dbReference type="PANTHER" id="PTHR46124">
    <property type="entry name" value="D-AMINOACYL-TRNA DEACYLASE"/>
    <property type="match status" value="1"/>
</dbReference>
<reference evidence="4" key="1">
    <citation type="submission" date="2020-08" db="EMBL/GenBank/DDBJ databases">
        <title>Genome public.</title>
        <authorList>
            <person name="Liu C."/>
            <person name="Sun Q."/>
        </authorList>
    </citation>
    <scope>NUCLEOTIDE SEQUENCE</scope>
    <source>
        <strain evidence="4">H8</strain>
    </source>
</reference>
<protein>
    <submittedName>
        <fullName evidence="4">TatD family hydrolase</fullName>
    </submittedName>
</protein>
<dbReference type="Proteomes" id="UP000611762">
    <property type="component" value="Unassembled WGS sequence"/>
</dbReference>
<dbReference type="GO" id="GO:0016788">
    <property type="term" value="F:hydrolase activity, acting on ester bonds"/>
    <property type="evidence" value="ECO:0007669"/>
    <property type="project" value="InterPro"/>
</dbReference>
<evidence type="ECO:0000313" key="4">
    <source>
        <dbReference type="EMBL" id="MBC8541313.1"/>
    </source>
</evidence>
<feature type="binding site" evidence="3">
    <location>
        <position position="128"/>
    </location>
    <ligand>
        <name>a divalent metal cation</name>
        <dbReference type="ChEBI" id="CHEBI:60240"/>
        <label>2</label>
    </ligand>
</feature>
<accession>A0A926DLS2</accession>
<keyword evidence="2 4" id="KW-0378">Hydrolase</keyword>
<feature type="binding site" evidence="3">
    <location>
        <position position="151"/>
    </location>
    <ligand>
        <name>a divalent metal cation</name>
        <dbReference type="ChEBI" id="CHEBI:60240"/>
        <label>2</label>
    </ligand>
</feature>
<feature type="binding site" evidence="3">
    <location>
        <position position="201"/>
    </location>
    <ligand>
        <name>a divalent metal cation</name>
        <dbReference type="ChEBI" id="CHEBI:60240"/>
        <label>1</label>
    </ligand>
</feature>
<dbReference type="GO" id="GO:0046872">
    <property type="term" value="F:metal ion binding"/>
    <property type="evidence" value="ECO:0007669"/>
    <property type="project" value="UniProtKB-KW"/>
</dbReference>
<dbReference type="FunFam" id="3.20.20.140:FF:000005">
    <property type="entry name" value="TatD family hydrolase"/>
    <property type="match status" value="1"/>
</dbReference>
<dbReference type="InterPro" id="IPR018228">
    <property type="entry name" value="DNase_TatD-rel_CS"/>
</dbReference>
<feature type="binding site" evidence="3">
    <location>
        <position position="6"/>
    </location>
    <ligand>
        <name>a divalent metal cation</name>
        <dbReference type="ChEBI" id="CHEBI:60240"/>
        <label>1</label>
    </ligand>
</feature>
<dbReference type="SUPFAM" id="SSF51556">
    <property type="entry name" value="Metallo-dependent hydrolases"/>
    <property type="match status" value="1"/>
</dbReference>
<feature type="binding site" evidence="3">
    <location>
        <position position="92"/>
    </location>
    <ligand>
        <name>a divalent metal cation</name>
        <dbReference type="ChEBI" id="CHEBI:60240"/>
        <label>1</label>
    </ligand>
</feature>
<sequence length="253" mass="28466">MYFDTHTHLDDEKFDPDRELVIENLKKEGVSLAVNVGADLTSSKNSIALAEQYDFIYAAVGVHPNEVGEMQDEDLETLADMAKHEKVVAIGEIGLDYHYDEPGRDVQKLWFEKQLHLAQALNMPFIVHDRDAHQDTLELLKKVGYYNGVMHCFSGSCEMAKILLDLGFYISIAGQVTFKNAPKVKEVAKMVPADRLFIETDSPYLTPEPHRGERNNSANVKFTCAKIAELKGICAEELAKVTLENGKKFYGIR</sequence>
<evidence type="ECO:0000256" key="1">
    <source>
        <dbReference type="ARBA" id="ARBA00022723"/>
    </source>
</evidence>
<evidence type="ECO:0000313" key="5">
    <source>
        <dbReference type="Proteomes" id="UP000611762"/>
    </source>
</evidence>
<dbReference type="GO" id="GO:0005829">
    <property type="term" value="C:cytosol"/>
    <property type="evidence" value="ECO:0007669"/>
    <property type="project" value="TreeGrafter"/>
</dbReference>
<dbReference type="RefSeq" id="WP_249313363.1">
    <property type="nucleotide sequence ID" value="NZ_JACRSU010000003.1"/>
</dbReference>
<dbReference type="Gene3D" id="3.20.20.140">
    <property type="entry name" value="Metal-dependent hydrolases"/>
    <property type="match status" value="1"/>
</dbReference>
<dbReference type="CDD" id="cd01310">
    <property type="entry name" value="TatD_DNAse"/>
    <property type="match status" value="1"/>
</dbReference>
<dbReference type="InterPro" id="IPR015991">
    <property type="entry name" value="TatD/YcfH-like"/>
</dbReference>
<dbReference type="InterPro" id="IPR032466">
    <property type="entry name" value="Metal_Hydrolase"/>
</dbReference>
<dbReference type="AlphaFoldDB" id="A0A926DLS2"/>
<organism evidence="4 5">
    <name type="scientific">Congzhengia minquanensis</name>
    <dbReference type="NCBI Taxonomy" id="2763657"/>
    <lineage>
        <taxon>Bacteria</taxon>
        <taxon>Bacillati</taxon>
        <taxon>Bacillota</taxon>
        <taxon>Clostridia</taxon>
        <taxon>Eubacteriales</taxon>
        <taxon>Oscillospiraceae</taxon>
        <taxon>Congzhengia</taxon>
    </lineage>
</organism>
<gene>
    <name evidence="4" type="ORF">H8698_10030</name>
</gene>
<dbReference type="Pfam" id="PF01026">
    <property type="entry name" value="TatD_DNase"/>
    <property type="match status" value="1"/>
</dbReference>
<proteinExistence type="predicted"/>
<dbReference type="PANTHER" id="PTHR46124:SF2">
    <property type="entry name" value="D-AMINOACYL-TRNA DEACYLASE"/>
    <property type="match status" value="1"/>
</dbReference>
<keyword evidence="1 3" id="KW-0479">Metal-binding</keyword>
<dbReference type="PIRSF" id="PIRSF005902">
    <property type="entry name" value="DNase_TatD"/>
    <property type="match status" value="1"/>
</dbReference>
<dbReference type="PROSITE" id="PS01137">
    <property type="entry name" value="TATD_1"/>
    <property type="match status" value="1"/>
</dbReference>
<dbReference type="GO" id="GO:0004536">
    <property type="term" value="F:DNA nuclease activity"/>
    <property type="evidence" value="ECO:0007669"/>
    <property type="project" value="InterPro"/>
</dbReference>